<dbReference type="PANTHER" id="PTHR22939">
    <property type="entry name" value="SERINE PROTEASE FAMILY S1C HTRA-RELATED"/>
    <property type="match status" value="1"/>
</dbReference>
<dbReference type="GO" id="GO:0030313">
    <property type="term" value="C:cell envelope"/>
    <property type="evidence" value="ECO:0007669"/>
    <property type="project" value="UniProtKB-SubCell"/>
</dbReference>
<name>A0A0R3N640_9BRAD</name>
<comment type="caution">
    <text evidence="1">The sequence shown here is derived from an EMBL/GenBank/DDBJ whole genome shotgun (WGS) entry which is preliminary data.</text>
</comment>
<dbReference type="SUPFAM" id="SSF50494">
    <property type="entry name" value="Trypsin-like serine proteases"/>
    <property type="match status" value="1"/>
</dbReference>
<dbReference type="GO" id="GO:0006508">
    <property type="term" value="P:proteolysis"/>
    <property type="evidence" value="ECO:0007669"/>
    <property type="project" value="InterPro"/>
</dbReference>
<gene>
    <name evidence="1" type="ORF">CQ13_04405</name>
</gene>
<dbReference type="AlphaFoldDB" id="A0A0R3N640"/>
<dbReference type="InterPro" id="IPR009003">
    <property type="entry name" value="Peptidase_S1_PA"/>
</dbReference>
<evidence type="ECO:0000313" key="1">
    <source>
        <dbReference type="EMBL" id="KRR27630.1"/>
    </source>
</evidence>
<dbReference type="Pfam" id="PF13365">
    <property type="entry name" value="Trypsin_2"/>
    <property type="match status" value="1"/>
</dbReference>
<dbReference type="GO" id="GO:0004252">
    <property type="term" value="F:serine-type endopeptidase activity"/>
    <property type="evidence" value="ECO:0007669"/>
    <property type="project" value="InterPro"/>
</dbReference>
<evidence type="ECO:0008006" key="3">
    <source>
        <dbReference type="Google" id="ProtNLM"/>
    </source>
</evidence>
<sequence>MEANVRRHAALAISGGAILTKQMIENEARGIPDDLPFGDLFRRRFGEPRPQARSALGSGFIVSAEGHIVTNNHVVDNASEIHVRFTDKTDVPAKLVGRDPSTDVAVLKIEPRPNMAVVAWGDSDKMEPGA</sequence>
<dbReference type="EMBL" id="LLYA01000112">
    <property type="protein sequence ID" value="KRR27630.1"/>
    <property type="molecule type" value="Genomic_DNA"/>
</dbReference>
<dbReference type="GO" id="GO:0042597">
    <property type="term" value="C:periplasmic space"/>
    <property type="evidence" value="ECO:0007669"/>
    <property type="project" value="TreeGrafter"/>
</dbReference>
<reference evidence="1 2" key="1">
    <citation type="submission" date="2014-03" db="EMBL/GenBank/DDBJ databases">
        <title>Bradyrhizobium valentinum sp. nov., isolated from effective nodules of Lupinus mariae-josephae, a lupine endemic of basic-lime soils in Eastern Spain.</title>
        <authorList>
            <person name="Duran D."/>
            <person name="Rey L."/>
            <person name="Navarro A."/>
            <person name="Busquets A."/>
            <person name="Imperial J."/>
            <person name="Ruiz-Argueso T."/>
        </authorList>
    </citation>
    <scope>NUCLEOTIDE SEQUENCE [LARGE SCALE GENOMIC DNA]</scope>
    <source>
        <strain evidence="1 2">Ro19</strain>
    </source>
</reference>
<dbReference type="Proteomes" id="UP000052023">
    <property type="component" value="Unassembled WGS sequence"/>
</dbReference>
<keyword evidence="2" id="KW-1185">Reference proteome</keyword>
<dbReference type="PANTHER" id="PTHR22939:SF130">
    <property type="entry name" value="PERIPLASMIC SERINE ENDOPROTEASE DEGP-LIKE-RELATED"/>
    <property type="match status" value="1"/>
</dbReference>
<dbReference type="PRINTS" id="PR00834">
    <property type="entry name" value="PROTEASES2C"/>
</dbReference>
<dbReference type="InterPro" id="IPR001940">
    <property type="entry name" value="Peptidase_S1C"/>
</dbReference>
<evidence type="ECO:0000313" key="2">
    <source>
        <dbReference type="Proteomes" id="UP000052023"/>
    </source>
</evidence>
<proteinExistence type="predicted"/>
<dbReference type="Gene3D" id="2.40.10.120">
    <property type="match status" value="1"/>
</dbReference>
<protein>
    <recommendedName>
        <fullName evidence="3">Serine protease</fullName>
    </recommendedName>
</protein>
<accession>A0A0R3N640</accession>
<organism evidence="1 2">
    <name type="scientific">Bradyrhizobium retamae</name>
    <dbReference type="NCBI Taxonomy" id="1300035"/>
    <lineage>
        <taxon>Bacteria</taxon>
        <taxon>Pseudomonadati</taxon>
        <taxon>Pseudomonadota</taxon>
        <taxon>Alphaproteobacteria</taxon>
        <taxon>Hyphomicrobiales</taxon>
        <taxon>Nitrobacteraceae</taxon>
        <taxon>Bradyrhizobium</taxon>
    </lineage>
</organism>